<evidence type="ECO:0000256" key="8">
    <source>
        <dbReference type="PIRSR" id="PIRSR634016-1"/>
    </source>
</evidence>
<dbReference type="Gene3D" id="2.60.40.1910">
    <property type="match status" value="1"/>
</dbReference>
<comment type="cofactor">
    <cofactor evidence="9 11">
        <name>Zn(2+)</name>
        <dbReference type="ChEBI" id="CHEBI:29105"/>
    </cofactor>
    <text evidence="9 11">Binds 1 zinc ion per subunit.</text>
</comment>
<comment type="caution">
    <text evidence="15">The sequence shown here is derived from an EMBL/GenBank/DDBJ whole genome shotgun (WGS) entry which is preliminary data.</text>
</comment>
<reference evidence="16" key="1">
    <citation type="journal article" date="2023" name="Commun. Biol.">
        <title>Genome analysis of Parmales, the sister group of diatoms, reveals the evolutionary specialization of diatoms from phago-mixotrophs to photoautotrophs.</title>
        <authorList>
            <person name="Ban H."/>
            <person name="Sato S."/>
            <person name="Yoshikawa S."/>
            <person name="Yamada K."/>
            <person name="Nakamura Y."/>
            <person name="Ichinomiya M."/>
            <person name="Sato N."/>
            <person name="Blanc-Mathieu R."/>
            <person name="Endo H."/>
            <person name="Kuwata A."/>
            <person name="Ogata H."/>
        </authorList>
    </citation>
    <scope>NUCLEOTIDE SEQUENCE [LARGE SCALE GENOMIC DNA]</scope>
    <source>
        <strain evidence="16">NIES 3700</strain>
    </source>
</reference>
<evidence type="ECO:0000256" key="4">
    <source>
        <dbReference type="ARBA" id="ARBA00022723"/>
    </source>
</evidence>
<evidence type="ECO:0000256" key="2">
    <source>
        <dbReference type="ARBA" id="ARBA00022438"/>
    </source>
</evidence>
<keyword evidence="5 11" id="KW-0378">Hydrolase</keyword>
<dbReference type="GO" id="GO:0006508">
    <property type="term" value="P:proteolysis"/>
    <property type="evidence" value="ECO:0007669"/>
    <property type="project" value="UniProtKB-KW"/>
</dbReference>
<evidence type="ECO:0000256" key="1">
    <source>
        <dbReference type="ARBA" id="ARBA00010136"/>
    </source>
</evidence>
<dbReference type="InterPro" id="IPR027268">
    <property type="entry name" value="Peptidase_M4/M1_CTD_sf"/>
</dbReference>
<dbReference type="Pfam" id="PF01433">
    <property type="entry name" value="Peptidase_M1"/>
    <property type="match status" value="1"/>
</dbReference>
<evidence type="ECO:0000313" key="16">
    <source>
        <dbReference type="Proteomes" id="UP001165122"/>
    </source>
</evidence>
<dbReference type="InterPro" id="IPR001930">
    <property type="entry name" value="Peptidase_M1"/>
</dbReference>
<dbReference type="GO" id="GO:0042277">
    <property type="term" value="F:peptide binding"/>
    <property type="evidence" value="ECO:0007669"/>
    <property type="project" value="TreeGrafter"/>
</dbReference>
<dbReference type="FunFam" id="2.60.40.1730:FF:000002">
    <property type="entry name" value="Aminopeptidase"/>
    <property type="match status" value="1"/>
</dbReference>
<dbReference type="GO" id="GO:0005615">
    <property type="term" value="C:extracellular space"/>
    <property type="evidence" value="ECO:0007669"/>
    <property type="project" value="TreeGrafter"/>
</dbReference>
<evidence type="ECO:0000256" key="5">
    <source>
        <dbReference type="ARBA" id="ARBA00022801"/>
    </source>
</evidence>
<dbReference type="EMBL" id="BRXW01000360">
    <property type="protein sequence ID" value="GMH47774.1"/>
    <property type="molecule type" value="Genomic_DNA"/>
</dbReference>
<feature type="domain" description="ERAP1-like C-terminal" evidence="13">
    <location>
        <begin position="534"/>
        <end position="856"/>
    </location>
</feature>
<dbReference type="PRINTS" id="PR00756">
    <property type="entry name" value="ALADIPTASE"/>
</dbReference>
<dbReference type="AlphaFoldDB" id="A0A9W6Z5S1"/>
<dbReference type="Gene3D" id="1.25.50.20">
    <property type="match status" value="1"/>
</dbReference>
<feature type="binding site" evidence="9">
    <location>
        <position position="310"/>
    </location>
    <ligand>
        <name>Zn(2+)</name>
        <dbReference type="ChEBI" id="CHEBI:29105"/>
        <note>catalytic</note>
    </ligand>
</feature>
<dbReference type="GO" id="GO:0070006">
    <property type="term" value="F:metalloaminopeptidase activity"/>
    <property type="evidence" value="ECO:0007669"/>
    <property type="project" value="TreeGrafter"/>
</dbReference>
<keyword evidence="16" id="KW-1185">Reference proteome</keyword>
<dbReference type="Gene3D" id="1.10.390.10">
    <property type="entry name" value="Neutral Protease Domain 2"/>
    <property type="match status" value="1"/>
</dbReference>
<dbReference type="InterPro" id="IPR045357">
    <property type="entry name" value="Aminopeptidase_N-like_N"/>
</dbReference>
<evidence type="ECO:0000259" key="14">
    <source>
        <dbReference type="Pfam" id="PF17900"/>
    </source>
</evidence>
<keyword evidence="6 9" id="KW-0862">Zinc</keyword>
<dbReference type="InterPro" id="IPR034016">
    <property type="entry name" value="M1_APN-typ"/>
</dbReference>
<dbReference type="InterPro" id="IPR024571">
    <property type="entry name" value="ERAP1-like_C_dom"/>
</dbReference>
<evidence type="ECO:0000259" key="13">
    <source>
        <dbReference type="Pfam" id="PF11838"/>
    </source>
</evidence>
<feature type="binding site" evidence="9">
    <location>
        <position position="329"/>
    </location>
    <ligand>
        <name>Zn(2+)</name>
        <dbReference type="ChEBI" id="CHEBI:29105"/>
        <note>catalytic</note>
    </ligand>
</feature>
<organism evidence="15 16">
    <name type="scientific">Triparma laevis f. longispina</name>
    <dbReference type="NCBI Taxonomy" id="1714387"/>
    <lineage>
        <taxon>Eukaryota</taxon>
        <taxon>Sar</taxon>
        <taxon>Stramenopiles</taxon>
        <taxon>Ochrophyta</taxon>
        <taxon>Bolidophyceae</taxon>
        <taxon>Parmales</taxon>
        <taxon>Triparmaceae</taxon>
        <taxon>Triparma</taxon>
    </lineage>
</organism>
<dbReference type="GO" id="GO:0016020">
    <property type="term" value="C:membrane"/>
    <property type="evidence" value="ECO:0007669"/>
    <property type="project" value="TreeGrafter"/>
</dbReference>
<dbReference type="InterPro" id="IPR014782">
    <property type="entry name" value="Peptidase_M1_dom"/>
</dbReference>
<dbReference type="EC" id="3.4.11.-" evidence="11"/>
<evidence type="ECO:0000256" key="11">
    <source>
        <dbReference type="RuleBase" id="RU364040"/>
    </source>
</evidence>
<keyword evidence="7 11" id="KW-0482">Metalloprotease</keyword>
<dbReference type="PANTHER" id="PTHR11533">
    <property type="entry name" value="PROTEASE M1 ZINC METALLOPROTEASE"/>
    <property type="match status" value="1"/>
</dbReference>
<dbReference type="GO" id="GO:0005737">
    <property type="term" value="C:cytoplasm"/>
    <property type="evidence" value="ECO:0007669"/>
    <property type="project" value="TreeGrafter"/>
</dbReference>
<dbReference type="Proteomes" id="UP001165122">
    <property type="component" value="Unassembled WGS sequence"/>
</dbReference>
<evidence type="ECO:0000256" key="3">
    <source>
        <dbReference type="ARBA" id="ARBA00022670"/>
    </source>
</evidence>
<evidence type="ECO:0000256" key="7">
    <source>
        <dbReference type="ARBA" id="ARBA00023049"/>
    </source>
</evidence>
<evidence type="ECO:0000256" key="10">
    <source>
        <dbReference type="PIRSR" id="PIRSR634016-4"/>
    </source>
</evidence>
<gene>
    <name evidence="15" type="ORF">TrLO_g6156</name>
</gene>
<dbReference type="SUPFAM" id="SSF63737">
    <property type="entry name" value="Leukotriene A4 hydrolase N-terminal domain"/>
    <property type="match status" value="1"/>
</dbReference>
<evidence type="ECO:0000259" key="12">
    <source>
        <dbReference type="Pfam" id="PF01433"/>
    </source>
</evidence>
<comment type="similarity">
    <text evidence="1 11">Belongs to the peptidase M1 family.</text>
</comment>
<keyword evidence="3 11" id="KW-0645">Protease</keyword>
<name>A0A9W6Z5S1_9STRA</name>
<feature type="active site" description="Proton acceptor" evidence="8">
    <location>
        <position position="307"/>
    </location>
</feature>
<dbReference type="Pfam" id="PF11838">
    <property type="entry name" value="ERAP1_C"/>
    <property type="match status" value="1"/>
</dbReference>
<dbReference type="GO" id="GO:0043171">
    <property type="term" value="P:peptide catabolic process"/>
    <property type="evidence" value="ECO:0007669"/>
    <property type="project" value="TreeGrafter"/>
</dbReference>
<protein>
    <recommendedName>
        <fullName evidence="11">Aminopeptidase</fullName>
        <ecNumber evidence="11">3.4.11.-</ecNumber>
    </recommendedName>
</protein>
<feature type="site" description="Transition state stabilizer" evidence="10">
    <location>
        <position position="392"/>
    </location>
</feature>
<proteinExistence type="inferred from homology"/>
<dbReference type="PANTHER" id="PTHR11533:SF174">
    <property type="entry name" value="PUROMYCIN-SENSITIVE AMINOPEPTIDASE-RELATED"/>
    <property type="match status" value="1"/>
</dbReference>
<accession>A0A9W6Z5S1</accession>
<dbReference type="Gene3D" id="2.60.40.1730">
    <property type="entry name" value="tricorn interacting facor f3 domain"/>
    <property type="match status" value="1"/>
</dbReference>
<dbReference type="InterPro" id="IPR042097">
    <property type="entry name" value="Aminopeptidase_N-like_N_sf"/>
</dbReference>
<dbReference type="InterPro" id="IPR050344">
    <property type="entry name" value="Peptidase_M1_aminopeptidases"/>
</dbReference>
<dbReference type="GO" id="GO:0008270">
    <property type="term" value="F:zinc ion binding"/>
    <property type="evidence" value="ECO:0007669"/>
    <property type="project" value="UniProtKB-UniRule"/>
</dbReference>
<dbReference type="SUPFAM" id="SSF55486">
    <property type="entry name" value="Metalloproteases ('zincins'), catalytic domain"/>
    <property type="match status" value="1"/>
</dbReference>
<feature type="domain" description="Peptidase M1 membrane alanine aminopeptidase" evidence="12">
    <location>
        <begin position="234"/>
        <end position="451"/>
    </location>
</feature>
<dbReference type="OrthoDB" id="10031169at2759"/>
<dbReference type="FunFam" id="1.10.390.10:FF:000001">
    <property type="entry name" value="Aminopeptidase"/>
    <property type="match status" value="1"/>
</dbReference>
<keyword evidence="4 9" id="KW-0479">Metal-binding</keyword>
<dbReference type="CDD" id="cd09601">
    <property type="entry name" value="M1_APN-Q_like"/>
    <property type="match status" value="1"/>
</dbReference>
<feature type="binding site" evidence="9">
    <location>
        <position position="306"/>
    </location>
    <ligand>
        <name>Zn(2+)</name>
        <dbReference type="ChEBI" id="CHEBI:29105"/>
        <note>catalytic</note>
    </ligand>
</feature>
<evidence type="ECO:0000256" key="9">
    <source>
        <dbReference type="PIRSR" id="PIRSR634016-3"/>
    </source>
</evidence>
<keyword evidence="2 11" id="KW-0031">Aminopeptidase</keyword>
<dbReference type="Pfam" id="PF17900">
    <property type="entry name" value="Peptidase_M1_N"/>
    <property type="match status" value="1"/>
</dbReference>
<feature type="domain" description="Aminopeptidase N-like N-terminal" evidence="14">
    <location>
        <begin position="15"/>
        <end position="199"/>
    </location>
</feature>
<sequence>MSSPDKVLLPPNVDPIRYAIKLTPDLEKFTYEGTQTVSLKVSSPTKEIHMHAKELSFWSATYTASSGKKQEASSITVQIKETIVIFTFPEEILPGEGEVDIVFSGILNNQMAGFYRSGYEDIHGERKVMVSTQFESLDARRAFPCWDEPARKAIFSVTLTVPSSLTAFSNMPELRCKTLPDGKQKEILYADTPIMSSYLVAFCIGEFDFVQSLTTHGVLVRVYTPPGKSETGRFALDCALKTLDMYDDFFGVPYPLPKLDMVGIPEFAMGAMENWGLVTYREVDVLVDPIKASSNQKQRVCTVVTHELAHQWFGNLVTMAWWDDLWLNEGFASWTENMAADMMFPDWKMWEQYTVDHGAAALRLDSLRSSHPIQVPIKHAEEVEEVFDAISYCKGSYVVRMIHAVLGRENFQKGLMAYMEKHKYSNSLTSDLWAAWEEASGMPIADMMKSWTEQMGYPVIKVVSSSFEGKTAKIRLKQSWFLADGSEVSAEEAKLWCIPILTSTEAGTSDDISMMREDSIEIKVPISDSGPNAWVKLNAEQQVPMRVAYDSDMLKRLTFGISSKQMGASDRAGILLDSYNLVKAGMMKPGDLVKLLSSYVSEDDATVWEALGGVLVGLDKATQDIPIINNNIKSLAKRIIAPLVDLVGWEAQAEDGHLTKLLRGTCIRLLSIFSYSEEGVKDEANKRFAKFLEDAADMQALPSDMRTPVFKMVLKNGGQKEFENVKGYYVSATDNAEKKHVLNSLGETSSLKLKRDVLDWTTNGDVKLQDFFYAVGSVHSSGPEGRDLTWNYFKENFDRYKTMLGLASASLFDAIIQYSCGGFCTEEKADEIELFFKEKDVAQNQRKITQIVEAMRANAKYLKVIAESELGDEKFWKSI</sequence>
<evidence type="ECO:0000313" key="15">
    <source>
        <dbReference type="EMBL" id="GMH47774.1"/>
    </source>
</evidence>
<evidence type="ECO:0000256" key="6">
    <source>
        <dbReference type="ARBA" id="ARBA00022833"/>
    </source>
</evidence>